<sequence>MNFKYIAAALLGLACVSAAEAPQNYRVYAGPDVTSDPIILDIFDRAVMKCTAEASTPPRGAAYTTSTYHTVAVRACLSRQGFVDRGGYAYPYTRLF</sequence>
<feature type="signal peptide" evidence="1">
    <location>
        <begin position="1"/>
        <end position="21"/>
    </location>
</feature>
<keyword evidence="1" id="KW-0732">Signal</keyword>
<accession>A0A0D0J174</accession>
<dbReference type="Proteomes" id="UP000035017">
    <property type="component" value="Unassembled WGS sequence"/>
</dbReference>
<evidence type="ECO:0000313" key="3">
    <source>
        <dbReference type="Proteomes" id="UP000035017"/>
    </source>
</evidence>
<dbReference type="OrthoDB" id="8297061at2"/>
<evidence type="ECO:0000256" key="1">
    <source>
        <dbReference type="SAM" id="SignalP"/>
    </source>
</evidence>
<feature type="chain" id="PRO_5002212788" evidence="1">
    <location>
        <begin position="22"/>
        <end position="96"/>
    </location>
</feature>
<gene>
    <name evidence="2" type="ORF">RU07_21610</name>
</gene>
<reference evidence="2 3" key="1">
    <citation type="submission" date="2014-12" db="EMBL/GenBank/DDBJ databases">
        <title>16Stimator: statistical estimation of ribosomal gene copy numbers from draft genome assemblies.</title>
        <authorList>
            <person name="Perisin M.A."/>
            <person name="Vetter M."/>
            <person name="Gilbert J.A."/>
            <person name="Bergelson J."/>
        </authorList>
    </citation>
    <scope>NUCLEOTIDE SEQUENCE [LARGE SCALE GENOMIC DNA]</scope>
    <source>
        <strain evidence="2 3">MEJ076</strain>
    </source>
</reference>
<proteinExistence type="predicted"/>
<protein>
    <submittedName>
        <fullName evidence="2">Uncharacterized protein</fullName>
    </submittedName>
</protein>
<dbReference type="PROSITE" id="PS51257">
    <property type="entry name" value="PROKAR_LIPOPROTEIN"/>
    <property type="match status" value="1"/>
</dbReference>
<dbReference type="EMBL" id="JXQV01000030">
    <property type="protein sequence ID" value="KIP99239.1"/>
    <property type="molecule type" value="Genomic_DNA"/>
</dbReference>
<evidence type="ECO:0000313" key="2">
    <source>
        <dbReference type="EMBL" id="KIP99239.1"/>
    </source>
</evidence>
<organism evidence="2 3">
    <name type="scientific">Agrobacterium tumefaciens</name>
    <dbReference type="NCBI Taxonomy" id="358"/>
    <lineage>
        <taxon>Bacteria</taxon>
        <taxon>Pseudomonadati</taxon>
        <taxon>Pseudomonadota</taxon>
        <taxon>Alphaproteobacteria</taxon>
        <taxon>Hyphomicrobiales</taxon>
        <taxon>Rhizobiaceae</taxon>
        <taxon>Rhizobium/Agrobacterium group</taxon>
        <taxon>Agrobacterium</taxon>
        <taxon>Agrobacterium tumefaciens complex</taxon>
    </lineage>
</organism>
<comment type="caution">
    <text evidence="2">The sequence shown here is derived from an EMBL/GenBank/DDBJ whole genome shotgun (WGS) entry which is preliminary data.</text>
</comment>
<name>A0A0D0J174_AGRTU</name>
<dbReference type="AlphaFoldDB" id="A0A0D0J174"/>